<evidence type="ECO:0000313" key="4">
    <source>
        <dbReference type="Proteomes" id="UP000078542"/>
    </source>
</evidence>
<evidence type="ECO:0000259" key="2">
    <source>
        <dbReference type="Pfam" id="PF14291"/>
    </source>
</evidence>
<feature type="domain" description="DUF4371" evidence="2">
    <location>
        <begin position="80"/>
        <end position="312"/>
    </location>
</feature>
<dbReference type="Proteomes" id="UP000078542">
    <property type="component" value="Unassembled WGS sequence"/>
</dbReference>
<dbReference type="InterPro" id="IPR025398">
    <property type="entry name" value="DUF4371"/>
</dbReference>
<dbReference type="PANTHER" id="PTHR45749:SF23">
    <property type="entry name" value="ZINC FINGER MYM-TYPE PROTEIN 1-LIKE"/>
    <property type="match status" value="1"/>
</dbReference>
<dbReference type="EMBL" id="KQ978014">
    <property type="protein sequence ID" value="KYM98113.1"/>
    <property type="molecule type" value="Genomic_DNA"/>
</dbReference>
<gene>
    <name evidence="3" type="ORF">ALC62_11195</name>
</gene>
<feature type="domain" description="HAT C-terminal dimerisation" evidence="1">
    <location>
        <begin position="637"/>
        <end position="692"/>
    </location>
</feature>
<dbReference type="STRING" id="456900.A0A151ICP7"/>
<dbReference type="GO" id="GO:0046983">
    <property type="term" value="F:protein dimerization activity"/>
    <property type="evidence" value="ECO:0007669"/>
    <property type="project" value="InterPro"/>
</dbReference>
<dbReference type="InterPro" id="IPR012337">
    <property type="entry name" value="RNaseH-like_sf"/>
</dbReference>
<organism evidence="3 4">
    <name type="scientific">Cyphomyrmex costatus</name>
    <dbReference type="NCBI Taxonomy" id="456900"/>
    <lineage>
        <taxon>Eukaryota</taxon>
        <taxon>Metazoa</taxon>
        <taxon>Ecdysozoa</taxon>
        <taxon>Arthropoda</taxon>
        <taxon>Hexapoda</taxon>
        <taxon>Insecta</taxon>
        <taxon>Pterygota</taxon>
        <taxon>Neoptera</taxon>
        <taxon>Endopterygota</taxon>
        <taxon>Hymenoptera</taxon>
        <taxon>Apocrita</taxon>
        <taxon>Aculeata</taxon>
        <taxon>Formicoidea</taxon>
        <taxon>Formicidae</taxon>
        <taxon>Myrmicinae</taxon>
        <taxon>Cyphomyrmex</taxon>
    </lineage>
</organism>
<name>A0A151ICP7_9HYME</name>
<evidence type="ECO:0000259" key="1">
    <source>
        <dbReference type="Pfam" id="PF05699"/>
    </source>
</evidence>
<dbReference type="Pfam" id="PF14291">
    <property type="entry name" value="DUF4371"/>
    <property type="match status" value="1"/>
</dbReference>
<reference evidence="3 4" key="1">
    <citation type="submission" date="2016-03" db="EMBL/GenBank/DDBJ databases">
        <title>Cyphomyrmex costatus WGS genome.</title>
        <authorList>
            <person name="Nygaard S."/>
            <person name="Hu H."/>
            <person name="Boomsma J."/>
            <person name="Zhang G."/>
        </authorList>
    </citation>
    <scope>NUCLEOTIDE SEQUENCE [LARGE SCALE GENOMIC DNA]</scope>
    <source>
        <strain evidence="3">MS0001</strain>
        <tissue evidence="3">Whole body</tissue>
    </source>
</reference>
<dbReference type="Pfam" id="PF05699">
    <property type="entry name" value="Dimer_Tnp_hAT"/>
    <property type="match status" value="1"/>
</dbReference>
<dbReference type="PANTHER" id="PTHR45749">
    <property type="match status" value="1"/>
</dbReference>
<accession>A0A151ICP7</accession>
<keyword evidence="4" id="KW-1185">Reference proteome</keyword>
<dbReference type="AlphaFoldDB" id="A0A151ICP7"/>
<proteinExistence type="predicted"/>
<dbReference type="SUPFAM" id="SSF53098">
    <property type="entry name" value="Ribonuclease H-like"/>
    <property type="match status" value="1"/>
</dbReference>
<sequence>MIDFILRNPLKQQDPRTMNFAISKRMYGSRSRCCTAQMFFQKTPNGKMHQREWMSFSPSKGVVFCIPCKLFSTSVNTFTEGFNDWKNEARIAEHERSFNHRENTRKLVMRGNVLGKIDSKLHIQYMQECNYWRQVLSRIILAIKFLASRGLAFRGTDEKFGSLRNGNYMGVLELMARNDPFLQNHIDRLGNPGKGNVSYFSKDICEEFIAMIYDDLLNKLILEVKASQYYAISVDSTPDISHSDQLTFIIRYVCEKGKPTERFMQFIPIESHKATYIEQVIVQVLLDKSIDIMDCRGQSYDNASNMAGCYGGVQAKIIERNPLAIYVPCAAHSLNLVGQAAAECCLEATKFFMFVQHIYTFLSASTSRWAKIKSKVENQPGMLLPKSLSNTRWSARAEACRALVNSWGSLRDALDDIVEDASEKPTTKAEAEGLLQQFGSLETAIMVVVWSDILERFDKTNKSLQRVNIDLTTVVQLYNALHTYIVSLRNRFDHYEIQAKELSQCNDYARENQRRRRRTAKFDEVNDNDVILDTKANMRVNTFLVILDRLAGELKKRSIVYKVVDTRFGFLTCLLFLTDAEIITKCEELQAIYSTDLGNDFGEECLYFRNFIREMELTDEDINAQNFLLIIREKSIVTIFPNMDIALRMYLTLFSSNATGERSFSTLKRIKNYLRNTMGQSRLSSLAFLSANGEFIDRAQTDTIIDKFASLKARKRQI</sequence>
<protein>
    <submittedName>
        <fullName evidence="3">Zinc finger MYM-type protein 1</fullName>
    </submittedName>
</protein>
<evidence type="ECO:0000313" key="3">
    <source>
        <dbReference type="EMBL" id="KYM98113.1"/>
    </source>
</evidence>
<dbReference type="InterPro" id="IPR008906">
    <property type="entry name" value="HATC_C_dom"/>
</dbReference>